<dbReference type="Gene3D" id="3.60.40.10">
    <property type="entry name" value="PPM-type phosphatase domain"/>
    <property type="match status" value="1"/>
</dbReference>
<evidence type="ECO:0000256" key="1">
    <source>
        <dbReference type="ARBA" id="ARBA00001936"/>
    </source>
</evidence>
<evidence type="ECO:0000256" key="5">
    <source>
        <dbReference type="ARBA" id="ARBA00023211"/>
    </source>
</evidence>
<evidence type="ECO:0000259" key="7">
    <source>
        <dbReference type="PROSITE" id="PS51746"/>
    </source>
</evidence>
<feature type="domain" description="PPM-type phosphatase" evidence="7">
    <location>
        <begin position="132"/>
        <end position="403"/>
    </location>
</feature>
<dbReference type="PANTHER" id="PTHR13832:SF565">
    <property type="entry name" value="AT28366P-RELATED"/>
    <property type="match status" value="1"/>
</dbReference>
<dbReference type="CDD" id="cd00143">
    <property type="entry name" value="PP2Cc"/>
    <property type="match status" value="1"/>
</dbReference>
<feature type="region of interest" description="Disordered" evidence="6">
    <location>
        <begin position="55"/>
        <end position="80"/>
    </location>
</feature>
<name>A0A836LFX5_9TRYP</name>
<comment type="similarity">
    <text evidence="3">Belongs to the PP2C family.</text>
</comment>
<proteinExistence type="inferred from homology"/>
<comment type="cofactor">
    <cofactor evidence="1">
        <name>Mn(2+)</name>
        <dbReference type="ChEBI" id="CHEBI:29035"/>
    </cofactor>
</comment>
<dbReference type="SUPFAM" id="SSF81606">
    <property type="entry name" value="PP2C-like"/>
    <property type="match status" value="1"/>
</dbReference>
<dbReference type="GeneID" id="94292084"/>
<evidence type="ECO:0000313" key="8">
    <source>
        <dbReference type="EMBL" id="KAG5509047.1"/>
    </source>
</evidence>
<organism evidence="8 9">
    <name type="scientific">Porcisia hertigi</name>
    <dbReference type="NCBI Taxonomy" id="2761500"/>
    <lineage>
        <taxon>Eukaryota</taxon>
        <taxon>Discoba</taxon>
        <taxon>Euglenozoa</taxon>
        <taxon>Kinetoplastea</taxon>
        <taxon>Metakinetoplastina</taxon>
        <taxon>Trypanosomatida</taxon>
        <taxon>Trypanosomatidae</taxon>
        <taxon>Leishmaniinae</taxon>
        <taxon>Porcisia</taxon>
    </lineage>
</organism>
<dbReference type="SMART" id="SM00332">
    <property type="entry name" value="PP2Cc"/>
    <property type="match status" value="1"/>
</dbReference>
<evidence type="ECO:0000256" key="2">
    <source>
        <dbReference type="ARBA" id="ARBA00001946"/>
    </source>
</evidence>
<evidence type="ECO:0000256" key="6">
    <source>
        <dbReference type="SAM" id="MobiDB-lite"/>
    </source>
</evidence>
<dbReference type="EC" id="3.1.3.16" evidence="4"/>
<dbReference type="EMBL" id="JAFJZO010000015">
    <property type="protein sequence ID" value="KAG5509047.1"/>
    <property type="molecule type" value="Genomic_DNA"/>
</dbReference>
<dbReference type="Proteomes" id="UP000674318">
    <property type="component" value="Unassembled WGS sequence"/>
</dbReference>
<sequence length="404" mass="44565">MPAKRKSGSSNGHGSKDSRAHRNSSGKVKRLEAGDDFEVFLSELSKTTQYIGTERAEKNLRESRMREDQRKKHADLAKKRSKNEVENALLNSQKNMQLQQLLAEILSAQHPFALKPSTDFHSETHTDNPNFDVAVGDMQGWRAQMEDAHLVDLKFLSAGSDSRREALFGVFDGHSGVQSAILCSQLFAETLEKYAKPAGHYHHHVIDFKEAFLDVDNQLRRALGDGGSGCTAVIVYVSPEEITCAWVGDSRAVLCRNGHAFDLSQDHKPLVAFERERIQAAGGFVQDNRVNGQLAMSRAMGDFVYKNNGERDVTEQLVVAVPDVIATRRGAEDSYVAIACDGIFDVLSNEELIQFINERKASGVANVDICRDVCNRCLAPSSPEGGPAMPEGTDNMTIMIVDLN</sequence>
<dbReference type="InterPro" id="IPR001932">
    <property type="entry name" value="PPM-type_phosphatase-like_dom"/>
</dbReference>
<dbReference type="RefSeq" id="XP_067758354.1">
    <property type="nucleotide sequence ID" value="XM_067902007.1"/>
</dbReference>
<dbReference type="InterPro" id="IPR036457">
    <property type="entry name" value="PPM-type-like_dom_sf"/>
</dbReference>
<keyword evidence="5" id="KW-0464">Manganese</keyword>
<comment type="caution">
    <text evidence="8">The sequence shown here is derived from an EMBL/GenBank/DDBJ whole genome shotgun (WGS) entry which is preliminary data.</text>
</comment>
<dbReference type="GO" id="GO:0004722">
    <property type="term" value="F:protein serine/threonine phosphatase activity"/>
    <property type="evidence" value="ECO:0007669"/>
    <property type="project" value="UniProtKB-EC"/>
</dbReference>
<evidence type="ECO:0000256" key="4">
    <source>
        <dbReference type="ARBA" id="ARBA00013081"/>
    </source>
</evidence>
<dbReference type="PANTHER" id="PTHR13832">
    <property type="entry name" value="PROTEIN PHOSPHATASE 2C"/>
    <property type="match status" value="1"/>
</dbReference>
<gene>
    <name evidence="8" type="ORF">JKF63_06055</name>
</gene>
<dbReference type="FunFam" id="3.60.40.10:FF:000075">
    <property type="entry name" value="Protein phosphatase 2C, putative"/>
    <property type="match status" value="1"/>
</dbReference>
<protein>
    <recommendedName>
        <fullName evidence="4">protein-serine/threonine phosphatase</fullName>
        <ecNumber evidence="4">3.1.3.16</ecNumber>
    </recommendedName>
</protein>
<comment type="cofactor">
    <cofactor evidence="2">
        <name>Mg(2+)</name>
        <dbReference type="ChEBI" id="CHEBI:18420"/>
    </cofactor>
</comment>
<accession>A0A836LFX5</accession>
<dbReference type="AlphaFoldDB" id="A0A836LFX5"/>
<evidence type="ECO:0000256" key="3">
    <source>
        <dbReference type="ARBA" id="ARBA00006702"/>
    </source>
</evidence>
<reference evidence="8 9" key="1">
    <citation type="submission" date="2021-02" db="EMBL/GenBank/DDBJ databases">
        <title>Porcisia hertigi Genome sequencing and assembly.</title>
        <authorList>
            <person name="Almutairi H."/>
            <person name="Gatherer D."/>
        </authorList>
    </citation>
    <scope>NUCLEOTIDE SEQUENCE [LARGE SCALE GENOMIC DNA]</scope>
    <source>
        <strain evidence="8 9">C119</strain>
    </source>
</reference>
<dbReference type="Pfam" id="PF00481">
    <property type="entry name" value="PP2C"/>
    <property type="match status" value="1"/>
</dbReference>
<dbReference type="PROSITE" id="PS51746">
    <property type="entry name" value="PPM_2"/>
    <property type="match status" value="1"/>
</dbReference>
<dbReference type="InterPro" id="IPR015655">
    <property type="entry name" value="PP2C"/>
</dbReference>
<dbReference type="KEGG" id="phet:94292084"/>
<dbReference type="OrthoDB" id="10264738at2759"/>
<keyword evidence="9" id="KW-1185">Reference proteome</keyword>
<feature type="region of interest" description="Disordered" evidence="6">
    <location>
        <begin position="1"/>
        <end position="32"/>
    </location>
</feature>
<evidence type="ECO:0000313" key="9">
    <source>
        <dbReference type="Proteomes" id="UP000674318"/>
    </source>
</evidence>